<accession>A0A3M7P405</accession>
<name>A0A3M7P405_BRAPC</name>
<gene>
    <name evidence="1" type="ORF">BpHYR1_016178</name>
</gene>
<protein>
    <submittedName>
        <fullName evidence="1">Uncharacterized protein</fullName>
    </submittedName>
</protein>
<evidence type="ECO:0000313" key="1">
    <source>
        <dbReference type="EMBL" id="RMZ93798.1"/>
    </source>
</evidence>
<reference evidence="1 2" key="1">
    <citation type="journal article" date="2018" name="Sci. Rep.">
        <title>Genomic signatures of local adaptation to the degree of environmental predictability in rotifers.</title>
        <authorList>
            <person name="Franch-Gras L."/>
            <person name="Hahn C."/>
            <person name="Garcia-Roger E.M."/>
            <person name="Carmona M.J."/>
            <person name="Serra M."/>
            <person name="Gomez A."/>
        </authorList>
    </citation>
    <scope>NUCLEOTIDE SEQUENCE [LARGE SCALE GENOMIC DNA]</scope>
    <source>
        <strain evidence="1">HYR1</strain>
    </source>
</reference>
<keyword evidence="2" id="KW-1185">Reference proteome</keyword>
<comment type="caution">
    <text evidence="1">The sequence shown here is derived from an EMBL/GenBank/DDBJ whole genome shotgun (WGS) entry which is preliminary data.</text>
</comment>
<sequence>MIFSFFNGYIGLLIVLEQKFSPFYKIAYEKSSLEFFKKFNLLFRKLVLTTLRSVTKTFIL</sequence>
<proteinExistence type="predicted"/>
<dbReference type="EMBL" id="REGN01013545">
    <property type="protein sequence ID" value="RMZ93798.1"/>
    <property type="molecule type" value="Genomic_DNA"/>
</dbReference>
<evidence type="ECO:0000313" key="2">
    <source>
        <dbReference type="Proteomes" id="UP000276133"/>
    </source>
</evidence>
<organism evidence="1 2">
    <name type="scientific">Brachionus plicatilis</name>
    <name type="common">Marine rotifer</name>
    <name type="synonym">Brachionus muelleri</name>
    <dbReference type="NCBI Taxonomy" id="10195"/>
    <lineage>
        <taxon>Eukaryota</taxon>
        <taxon>Metazoa</taxon>
        <taxon>Spiralia</taxon>
        <taxon>Gnathifera</taxon>
        <taxon>Rotifera</taxon>
        <taxon>Eurotatoria</taxon>
        <taxon>Monogononta</taxon>
        <taxon>Pseudotrocha</taxon>
        <taxon>Ploima</taxon>
        <taxon>Brachionidae</taxon>
        <taxon>Brachionus</taxon>
    </lineage>
</organism>
<dbReference type="Proteomes" id="UP000276133">
    <property type="component" value="Unassembled WGS sequence"/>
</dbReference>
<dbReference type="AlphaFoldDB" id="A0A3M7P405"/>